<reference evidence="2" key="2">
    <citation type="journal article" date="2000" name="Genome Res.">
        <title>Normalization and subtraction of cap-trapper-selected cDNAs to prepare full-length cDNA libraries for rapid discovery of new genes.</title>
        <authorList>
            <person name="Carninci P."/>
            <person name="Shibata Y."/>
            <person name="Hayatsu N."/>
            <person name="Sugahara Y."/>
            <person name="Shibata K."/>
            <person name="Itoh M."/>
            <person name="Konno H."/>
            <person name="Okazaki Y."/>
            <person name="Muramatsu M."/>
            <person name="Hayashizaki Y."/>
        </authorList>
    </citation>
    <scope>NUCLEOTIDE SEQUENCE</scope>
    <source>
        <strain evidence="2">C57BL/6J</strain>
        <tissue evidence="2">Olfactory brain</tissue>
    </source>
</reference>
<sequence length="144" mass="15980">MWAMALLPRRTHWVTGMAQQHSKRRALCLYPVCGFPPTPSQTCDPFPAAKEHWKKDGAPPQRQKETTARKQTSSFHSDLPGGHWVNKSFCLCMTAKQGHLGSNCNHSPLPPLPKNTALGRIVSMAPTPPANQHTTYTTIETLQV</sequence>
<proteinExistence type="evidence at transcript level"/>
<reference evidence="2" key="5">
    <citation type="submission" date="2001-07" db="EMBL/GenBank/DDBJ databases">
        <authorList>
            <person name="Adachi J."/>
            <person name="Aizawa K."/>
            <person name="Akimura T."/>
            <person name="Arakawa T."/>
            <person name="Bono H."/>
            <person name="Carninci P."/>
            <person name="Fukuda S."/>
            <person name="Furuno M."/>
            <person name="Hanagaki T."/>
            <person name="Hara A."/>
            <person name="Hashizume W."/>
            <person name="Hayashida K."/>
            <person name="Hayatsu N."/>
            <person name="Hiramoto K."/>
            <person name="Hiraoka T."/>
            <person name="Hirozane T."/>
            <person name="Hori F."/>
            <person name="Imotani K."/>
            <person name="Ishii Y."/>
            <person name="Itoh M."/>
            <person name="Kagawa I."/>
            <person name="Kasukawa T."/>
            <person name="Katoh H."/>
            <person name="Kawai J."/>
            <person name="Kojima Y."/>
            <person name="Kondo S."/>
            <person name="Konno H."/>
            <person name="Kouda M."/>
            <person name="Koya S."/>
            <person name="Kurihara C."/>
            <person name="Matsuyama T."/>
            <person name="Miyazaki A."/>
            <person name="Murata M."/>
            <person name="Nakamura M."/>
            <person name="Nishi K."/>
            <person name="Nomura K."/>
            <person name="Numazaki R."/>
            <person name="Ohno M."/>
            <person name="Ohsato N."/>
            <person name="Okazaki Y."/>
            <person name="Saito R."/>
            <person name="Saitoh H."/>
            <person name="Sakai C."/>
            <person name="Sakai K."/>
            <person name="Sakazume N."/>
            <person name="Sano H."/>
            <person name="Sasaki D."/>
            <person name="Shibata K."/>
            <person name="Shinagawa A."/>
            <person name="Shiraki T."/>
            <person name="Sogabe Y."/>
            <person name="Tagami M."/>
            <person name="Tagawa A."/>
            <person name="Takahashi F."/>
            <person name="Takaku-Akahira S."/>
            <person name="Takeda Y."/>
            <person name="Tanaka T."/>
            <person name="Tomaru A."/>
            <person name="Toya T."/>
            <person name="Yasunishi A."/>
            <person name="Muramatsu M."/>
            <person name="Hayashizaki Y."/>
        </authorList>
    </citation>
    <scope>NUCLEOTIDE SEQUENCE</scope>
    <source>
        <strain evidence="2">C57BL/6J</strain>
        <tissue evidence="2">Olfactory brain</tissue>
    </source>
</reference>
<reference evidence="2" key="6">
    <citation type="journal article" date="2002" name="Nature">
        <title>Analysis of the mouse transcriptome based on functional annotation of 60,770 full-length cDNAs.</title>
        <authorList>
            <consortium name="The FANTOM Consortium and the RIKEN Genome Exploration Research Group Phase I and II Team"/>
        </authorList>
    </citation>
    <scope>NUCLEOTIDE SEQUENCE</scope>
    <source>
        <strain evidence="2">C57BL/6J</strain>
        <tissue evidence="2">Olfactory brain</tissue>
    </source>
</reference>
<reference evidence="2" key="7">
    <citation type="journal article" date="2005" name="Science">
        <title>The Transcriptional Landscape of the Mammalian Genome.</title>
        <authorList>
            <consortium name="The FANTOM Consortium"/>
            <consortium name="Riken Genome Exploration Research Group and Genome Science Group (Genome Network Project Core Group)"/>
        </authorList>
    </citation>
    <scope>NUCLEOTIDE SEQUENCE</scope>
    <source>
        <strain evidence="2">C57BL/6J</strain>
        <tissue evidence="2">Olfactory brain</tissue>
    </source>
</reference>
<organism evidence="2">
    <name type="scientific">Mus musculus</name>
    <name type="common">Mouse</name>
    <dbReference type="NCBI Taxonomy" id="10090"/>
    <lineage>
        <taxon>Eukaryota</taxon>
        <taxon>Metazoa</taxon>
        <taxon>Chordata</taxon>
        <taxon>Craniata</taxon>
        <taxon>Vertebrata</taxon>
        <taxon>Euteleostomi</taxon>
        <taxon>Mammalia</taxon>
        <taxon>Eutheria</taxon>
        <taxon>Euarchontoglires</taxon>
        <taxon>Glires</taxon>
        <taxon>Rodentia</taxon>
        <taxon>Myomorpha</taxon>
        <taxon>Muroidea</taxon>
        <taxon>Muridae</taxon>
        <taxon>Murinae</taxon>
        <taxon>Mus</taxon>
        <taxon>Mus</taxon>
    </lineage>
</organism>
<name>Q8CCL8_MOUSE</name>
<dbReference type="KEGG" id="mmu:232906"/>
<dbReference type="RefSeq" id="NP_766327.3">
    <property type="nucleotide sequence ID" value="NM_172739.4"/>
</dbReference>
<evidence type="ECO:0000313" key="2">
    <source>
        <dbReference type="EMBL" id="BAC27925.1"/>
    </source>
</evidence>
<reference evidence="2" key="1">
    <citation type="journal article" date="1999" name="Methods Enzymol.">
        <title>High-efficiency full-length cDNA cloning.</title>
        <authorList>
            <person name="Carninci P."/>
            <person name="Hayashizaki Y."/>
        </authorList>
    </citation>
    <scope>NUCLEOTIDE SEQUENCE</scope>
    <source>
        <strain evidence="2">C57BL/6J</strain>
        <tissue evidence="2">Olfactory brain</tissue>
    </source>
</reference>
<protein>
    <submittedName>
        <fullName evidence="2">Uncharacterized protein</fullName>
    </submittedName>
</protein>
<evidence type="ECO:0000313" key="3">
    <source>
        <dbReference type="MGI" id="MGI:1929494"/>
    </source>
</evidence>
<dbReference type="BioGRID-ORCS" id="232906">
    <property type="hits" value="2 hits in 81 CRISPR screens"/>
</dbReference>
<dbReference type="CTD" id="2909"/>
<dbReference type="AGR" id="MGI:1929494"/>
<feature type="compositionally biased region" description="Basic and acidic residues" evidence="1">
    <location>
        <begin position="49"/>
        <end position="68"/>
    </location>
</feature>
<reference evidence="2" key="4">
    <citation type="journal article" date="2001" name="Nature">
        <title>Functional annotation of a full-length mouse cDNA collection.</title>
        <authorList>
            <consortium name="The RIKEN Genome Exploration Research Group Phase II Team and the FANTOM Consortium"/>
        </authorList>
    </citation>
    <scope>NUCLEOTIDE SEQUENCE</scope>
    <source>
        <strain evidence="2">C57BL/6J</strain>
        <tissue evidence="2">Olfactory brain</tissue>
    </source>
</reference>
<dbReference type="GeneID" id="232906"/>
<accession>Q8CCL8</accession>
<evidence type="ECO:0000256" key="1">
    <source>
        <dbReference type="SAM" id="MobiDB-lite"/>
    </source>
</evidence>
<dbReference type="EMBL" id="AK032559">
    <property type="protein sequence ID" value="BAC27925.1"/>
    <property type="molecule type" value="mRNA"/>
</dbReference>
<gene>
    <name evidence="3" type="primary">Arhgap35</name>
    <name evidence="3" type="synonym">Grlf1</name>
</gene>
<dbReference type="OrthoDB" id="9994905at2759"/>
<feature type="region of interest" description="Disordered" evidence="1">
    <location>
        <begin position="46"/>
        <end position="77"/>
    </location>
</feature>
<reference evidence="2" key="3">
    <citation type="journal article" date="2000" name="Genome Res.">
        <title>RIKEN integrated sequence analysis (RISA) system--384-format sequencing pipeline with 384 multicapillary sequencer.</title>
        <authorList>
            <person name="Shibata K."/>
            <person name="Itoh M."/>
            <person name="Aizawa K."/>
            <person name="Nagaoka S."/>
            <person name="Sasaki N."/>
            <person name="Carninci P."/>
            <person name="Konno H."/>
            <person name="Akiyama J."/>
            <person name="Nishi K."/>
            <person name="Kitsunai T."/>
            <person name="Tashiro H."/>
            <person name="Itoh M."/>
            <person name="Sumi N."/>
            <person name="Ishii Y."/>
            <person name="Nakamura S."/>
            <person name="Hazama M."/>
            <person name="Nishine T."/>
            <person name="Harada A."/>
            <person name="Yamamoto R."/>
            <person name="Matsumoto H."/>
            <person name="Sakaguchi S."/>
            <person name="Ikegami T."/>
            <person name="Kashiwagi K."/>
            <person name="Fujiwake S."/>
            <person name="Inoue K."/>
            <person name="Togawa Y."/>
            <person name="Izawa M."/>
            <person name="Ohara E."/>
            <person name="Watahiki M."/>
            <person name="Yoneda Y."/>
            <person name="Ishikawa T."/>
            <person name="Ozawa K."/>
            <person name="Tanaka T."/>
            <person name="Matsuura S."/>
            <person name="Kawai J."/>
            <person name="Okazaki Y."/>
            <person name="Muramatsu M."/>
            <person name="Inoue Y."/>
            <person name="Kira A."/>
            <person name="Hayashizaki Y."/>
        </authorList>
    </citation>
    <scope>NUCLEOTIDE SEQUENCE</scope>
    <source>
        <strain evidence="2">C57BL/6J</strain>
        <tissue evidence="2">Olfactory brain</tissue>
    </source>
</reference>
<reference evidence="2" key="8">
    <citation type="journal article" date="2005" name="Science">
        <title>Antisense Transcription in the Mammalian Transcriptome.</title>
        <authorList>
            <consortium name="RIKEN Genome Exploration Research Group and Genome Science Group (Genome Network Project Core Group) and the FANTOM Consortium"/>
        </authorList>
    </citation>
    <scope>NUCLEOTIDE SEQUENCE</scope>
    <source>
        <strain evidence="2">C57BL/6J</strain>
        <tissue evidence="2">Olfactory brain</tissue>
    </source>
</reference>
<dbReference type="AlphaFoldDB" id="Q8CCL8"/>
<dbReference type="MGI" id="MGI:1929494">
    <property type="gene designation" value="Arhgap35"/>
</dbReference>